<comment type="similarity">
    <text evidence="1 8">Belongs to the glycosyl hydrolase 35 family.</text>
</comment>
<keyword evidence="14" id="KW-1185">Reference proteome</keyword>
<reference evidence="13 14" key="2">
    <citation type="submission" date="2018-11" db="EMBL/GenBank/DDBJ databases">
        <authorList>
            <consortium name="Pathogen Informatics"/>
        </authorList>
    </citation>
    <scope>NUCLEOTIDE SEQUENCE [LARGE SCALE GENOMIC DNA]</scope>
</reference>
<dbReference type="Pfam" id="PF21467">
    <property type="entry name" value="BetaGal_gal-bd"/>
    <property type="match status" value="1"/>
</dbReference>
<evidence type="ECO:0000313" key="15">
    <source>
        <dbReference type="WBParaSite" id="ASIM_0001504501-mRNA-1"/>
    </source>
</evidence>
<dbReference type="InterPro" id="IPR031330">
    <property type="entry name" value="Gly_Hdrlase_35_cat"/>
</dbReference>
<dbReference type="PIRSF" id="PIRSF006336">
    <property type="entry name" value="B-gal"/>
    <property type="match status" value="1"/>
</dbReference>
<dbReference type="InterPro" id="IPR026283">
    <property type="entry name" value="B-gal_1-like"/>
</dbReference>
<dbReference type="InterPro" id="IPR048913">
    <property type="entry name" value="BetaGal_gal-bd"/>
</dbReference>
<feature type="domain" description="Beta-galactosidase galactose-binding" evidence="12">
    <location>
        <begin position="582"/>
        <end position="634"/>
    </location>
</feature>
<dbReference type="InterPro" id="IPR017853">
    <property type="entry name" value="GH"/>
</dbReference>
<evidence type="ECO:0000259" key="12">
    <source>
        <dbReference type="Pfam" id="PF21467"/>
    </source>
</evidence>
<feature type="chain" id="PRO_5043121168" description="Beta-galactosidase" evidence="9">
    <location>
        <begin position="25"/>
        <end position="696"/>
    </location>
</feature>
<dbReference type="PROSITE" id="PS01182">
    <property type="entry name" value="GLYCOSYL_HYDROL_F35"/>
    <property type="match status" value="1"/>
</dbReference>
<dbReference type="Gene3D" id="2.60.120.260">
    <property type="entry name" value="Galactose-binding domain-like"/>
    <property type="match status" value="2"/>
</dbReference>
<dbReference type="InterPro" id="IPR008979">
    <property type="entry name" value="Galactose-bd-like_sf"/>
</dbReference>
<feature type="active site" description="Proton donor" evidence="6">
    <location>
        <position position="184"/>
    </location>
</feature>
<evidence type="ECO:0000256" key="6">
    <source>
        <dbReference type="PIRSR" id="PIRSR006336-1"/>
    </source>
</evidence>
<protein>
    <recommendedName>
        <fullName evidence="7">Beta-galactosidase</fullName>
        <ecNumber evidence="7">3.2.1.23</ecNumber>
    </recommendedName>
</protein>
<comment type="catalytic activity">
    <reaction evidence="7">
        <text>Hydrolysis of terminal non-reducing beta-D-galactose residues in beta-D-galactosides.</text>
        <dbReference type="EC" id="3.2.1.23"/>
    </reaction>
</comment>
<proteinExistence type="inferred from homology"/>
<dbReference type="Pfam" id="PF01301">
    <property type="entry name" value="Glyco_hydro_35"/>
    <property type="match status" value="1"/>
</dbReference>
<dbReference type="PANTHER" id="PTHR23421">
    <property type="entry name" value="BETA-GALACTOSIDASE RELATED"/>
    <property type="match status" value="1"/>
</dbReference>
<evidence type="ECO:0000259" key="11">
    <source>
        <dbReference type="Pfam" id="PF21317"/>
    </source>
</evidence>
<reference evidence="15" key="1">
    <citation type="submission" date="2017-02" db="UniProtKB">
        <authorList>
            <consortium name="WormBaseParasite"/>
        </authorList>
    </citation>
    <scope>IDENTIFICATION</scope>
</reference>
<dbReference type="AlphaFoldDB" id="A0A0M3K2B2"/>
<dbReference type="WBParaSite" id="ASIM_0001504501-mRNA-1">
    <property type="protein sequence ID" value="ASIM_0001504501-mRNA-1"/>
    <property type="gene ID" value="ASIM_0001504501"/>
</dbReference>
<organism evidence="15">
    <name type="scientific">Anisakis simplex</name>
    <name type="common">Herring worm</name>
    <dbReference type="NCBI Taxonomy" id="6269"/>
    <lineage>
        <taxon>Eukaryota</taxon>
        <taxon>Metazoa</taxon>
        <taxon>Ecdysozoa</taxon>
        <taxon>Nematoda</taxon>
        <taxon>Chromadorea</taxon>
        <taxon>Rhabditida</taxon>
        <taxon>Spirurina</taxon>
        <taxon>Ascaridomorpha</taxon>
        <taxon>Ascaridoidea</taxon>
        <taxon>Anisakidae</taxon>
        <taxon>Anisakis</taxon>
        <taxon>Anisakis simplex complex</taxon>
    </lineage>
</organism>
<dbReference type="EMBL" id="UYRR01031763">
    <property type="protein sequence ID" value="VDK52470.1"/>
    <property type="molecule type" value="Genomic_DNA"/>
</dbReference>
<dbReference type="EC" id="3.2.1.23" evidence="7"/>
<evidence type="ECO:0000256" key="5">
    <source>
        <dbReference type="ARBA" id="ARBA00023295"/>
    </source>
</evidence>
<evidence type="ECO:0000313" key="14">
    <source>
        <dbReference type="Proteomes" id="UP000267096"/>
    </source>
</evidence>
<dbReference type="Gene3D" id="3.20.20.80">
    <property type="entry name" value="Glycosidases"/>
    <property type="match status" value="1"/>
</dbReference>
<feature type="signal peptide" evidence="9">
    <location>
        <begin position="1"/>
        <end position="24"/>
    </location>
</feature>
<sequence length="696" mass="78952">MTTINSVPLILFVLICTQLKIITSSKSFAIDYKNNQFLLDGKPFQYISGSIHYHRLHPSQWNDRLARVRAAGLNAIQFYIPWNYHETFEGKIDFSGSRNVTRFLELAMQNELYALVRPGPYSCGEIDAGGLPWWLLKYEDIVMRTADSRFLEAVKRWWDVLLPVLKPYLRKNGGPILMLQMENEYGSYAAGCDRDYTIFLRDLARQHLGDDVVLYTTDGGDESYLKCGKIPGVYATIDCGPTSPEGFNHSFTAQRHFEPSGPLVNSEYYPGWFSWWGEKASGDQPIENVLNGSVYMFEKGASFNYYMFQGGTNFAFWAGGELEDSITTSYDFWAPLSEAGDITEKYLAIRNWIKTIPHWPNPPKDIPKNNSKSAYGKVQMKKVDSLVSHEMLAVMSKKCPLIKSKYPMSFEELQHPFGFVVYKTKLPVAGGNLSVPGLKDYGYGYLFNNFEKCSKTWMVIKADAGDYLSIIVENRGRLIINNYGLPTANDPKAYMVGKLIDKKMCGILSNVTLNGVVIENWHHYRVPLPNVQDETFDIFESLLNSRQSKFDIDPLQWIFHPYWLSQLNFQLQKQRTLSGDPGVYVGHFMAETRQDTFLDPTGWGKGQVLVNGFNIGRYWPGVGPQITLYVPSSIIGEVNTVTLLELTGAPACKQAVCSIELIDHPIANYSVSSLTHHSGRHGMHKIRKLKKNSTRL</sequence>
<evidence type="ECO:0000256" key="1">
    <source>
        <dbReference type="ARBA" id="ARBA00009809"/>
    </source>
</evidence>
<keyword evidence="4" id="KW-0325">Glycoprotein</keyword>
<evidence type="ECO:0000259" key="10">
    <source>
        <dbReference type="Pfam" id="PF01301"/>
    </source>
</evidence>
<evidence type="ECO:0000256" key="7">
    <source>
        <dbReference type="RuleBase" id="RU000675"/>
    </source>
</evidence>
<dbReference type="Pfam" id="PF21317">
    <property type="entry name" value="BetaGal_ABD_1"/>
    <property type="match status" value="1"/>
</dbReference>
<dbReference type="FunFam" id="3.20.20.80:FF:000017">
    <property type="entry name" value="Beta-galactosidase"/>
    <property type="match status" value="1"/>
</dbReference>
<dbReference type="InterPro" id="IPR001944">
    <property type="entry name" value="Glycoside_Hdrlase_35"/>
</dbReference>
<keyword evidence="5 7" id="KW-0326">Glycosidase</keyword>
<evidence type="ECO:0000256" key="3">
    <source>
        <dbReference type="ARBA" id="ARBA00022801"/>
    </source>
</evidence>
<gene>
    <name evidence="13" type="ORF">ASIM_LOCUS14455</name>
</gene>
<dbReference type="Proteomes" id="UP000267096">
    <property type="component" value="Unassembled WGS sequence"/>
</dbReference>
<dbReference type="SUPFAM" id="SSF49785">
    <property type="entry name" value="Galactose-binding domain-like"/>
    <property type="match status" value="1"/>
</dbReference>
<evidence type="ECO:0000256" key="9">
    <source>
        <dbReference type="SAM" id="SignalP"/>
    </source>
</evidence>
<dbReference type="OrthoDB" id="1657402at2759"/>
<dbReference type="GO" id="GO:0004565">
    <property type="term" value="F:beta-galactosidase activity"/>
    <property type="evidence" value="ECO:0007669"/>
    <property type="project" value="UniProtKB-EC"/>
</dbReference>
<dbReference type="SUPFAM" id="SSF51445">
    <property type="entry name" value="(Trans)glycosidases"/>
    <property type="match status" value="1"/>
</dbReference>
<accession>A0A0M3K2B2</accession>
<dbReference type="PRINTS" id="PR00742">
    <property type="entry name" value="GLHYDRLASE35"/>
</dbReference>
<keyword evidence="3 7" id="KW-0378">Hydrolase</keyword>
<evidence type="ECO:0000256" key="4">
    <source>
        <dbReference type="ARBA" id="ARBA00023180"/>
    </source>
</evidence>
<dbReference type="InterPro" id="IPR048912">
    <property type="entry name" value="BetaGal1-like_ABD1"/>
</dbReference>
<name>A0A0M3K2B2_ANISI</name>
<evidence type="ECO:0000256" key="2">
    <source>
        <dbReference type="ARBA" id="ARBA00022729"/>
    </source>
</evidence>
<evidence type="ECO:0000313" key="13">
    <source>
        <dbReference type="EMBL" id="VDK52470.1"/>
    </source>
</evidence>
<feature type="domain" description="Beta-galactosidase 1-like first all-beta" evidence="11">
    <location>
        <begin position="407"/>
        <end position="526"/>
    </location>
</feature>
<dbReference type="GO" id="GO:0005975">
    <property type="term" value="P:carbohydrate metabolic process"/>
    <property type="evidence" value="ECO:0007669"/>
    <property type="project" value="InterPro"/>
</dbReference>
<evidence type="ECO:0000256" key="8">
    <source>
        <dbReference type="RuleBase" id="RU003679"/>
    </source>
</evidence>
<feature type="active site" description="Nucleophile" evidence="6">
    <location>
        <position position="267"/>
    </location>
</feature>
<keyword evidence="2 9" id="KW-0732">Signal</keyword>
<feature type="domain" description="Glycoside hydrolase 35 catalytic" evidence="10">
    <location>
        <begin position="36"/>
        <end position="355"/>
    </location>
</feature>
<dbReference type="InterPro" id="IPR019801">
    <property type="entry name" value="Glyco_hydro_35_CS"/>
</dbReference>